<evidence type="ECO:0000313" key="2">
    <source>
        <dbReference type="Proteomes" id="UP000054560"/>
    </source>
</evidence>
<proteinExistence type="predicted"/>
<gene>
    <name evidence="1" type="ORF">SARC_03665</name>
</gene>
<evidence type="ECO:0000313" key="1">
    <source>
        <dbReference type="EMBL" id="KNC84100.1"/>
    </source>
</evidence>
<reference evidence="1 2" key="1">
    <citation type="submission" date="2011-02" db="EMBL/GenBank/DDBJ databases">
        <title>The Genome Sequence of Sphaeroforma arctica JP610.</title>
        <authorList>
            <consortium name="The Broad Institute Genome Sequencing Platform"/>
            <person name="Russ C."/>
            <person name="Cuomo C."/>
            <person name="Young S.K."/>
            <person name="Zeng Q."/>
            <person name="Gargeya S."/>
            <person name="Alvarado L."/>
            <person name="Berlin A."/>
            <person name="Chapman S.B."/>
            <person name="Chen Z."/>
            <person name="Freedman E."/>
            <person name="Gellesch M."/>
            <person name="Goldberg J."/>
            <person name="Griggs A."/>
            <person name="Gujja S."/>
            <person name="Heilman E."/>
            <person name="Heiman D."/>
            <person name="Howarth C."/>
            <person name="Mehta T."/>
            <person name="Neiman D."/>
            <person name="Pearson M."/>
            <person name="Roberts A."/>
            <person name="Saif S."/>
            <person name="Shea T."/>
            <person name="Shenoy N."/>
            <person name="Sisk P."/>
            <person name="Stolte C."/>
            <person name="Sykes S."/>
            <person name="White J."/>
            <person name="Yandava C."/>
            <person name="Burger G."/>
            <person name="Gray M.W."/>
            <person name="Holland P.W.H."/>
            <person name="King N."/>
            <person name="Lang F.B.F."/>
            <person name="Roger A.J."/>
            <person name="Ruiz-Trillo I."/>
            <person name="Haas B."/>
            <person name="Nusbaum C."/>
            <person name="Birren B."/>
        </authorList>
    </citation>
    <scope>NUCLEOTIDE SEQUENCE [LARGE SCALE GENOMIC DNA]</scope>
    <source>
        <strain evidence="1 2">JP610</strain>
    </source>
</reference>
<organism evidence="1 2">
    <name type="scientific">Sphaeroforma arctica JP610</name>
    <dbReference type="NCBI Taxonomy" id="667725"/>
    <lineage>
        <taxon>Eukaryota</taxon>
        <taxon>Ichthyosporea</taxon>
        <taxon>Ichthyophonida</taxon>
        <taxon>Sphaeroforma</taxon>
    </lineage>
</organism>
<accession>A0A0L0G505</accession>
<keyword evidence="2" id="KW-1185">Reference proteome</keyword>
<protein>
    <submittedName>
        <fullName evidence="1">Uncharacterized protein</fullName>
    </submittedName>
</protein>
<sequence>MAASDGIEPSRTYLNNVGRCQAAPFNVSLQLRIQGTAFKHKFAVLERMLTRDIQFLFGMLFFDPCVRSEDRVLNQLTLLYEAKTKYVRSQREAPKYIEWPLRNIRQLYQAGIGGCHESEPVTSQLIKIKIVGKKKEQPLSLRGG</sequence>
<dbReference type="Proteomes" id="UP000054560">
    <property type="component" value="Unassembled WGS sequence"/>
</dbReference>
<dbReference type="RefSeq" id="XP_014158002.1">
    <property type="nucleotide sequence ID" value="XM_014302527.1"/>
</dbReference>
<dbReference type="GeneID" id="25904169"/>
<dbReference type="EMBL" id="KQ241788">
    <property type="protein sequence ID" value="KNC84100.1"/>
    <property type="molecule type" value="Genomic_DNA"/>
</dbReference>
<dbReference type="AlphaFoldDB" id="A0A0L0G505"/>
<name>A0A0L0G505_9EUKA</name>